<evidence type="ECO:0000313" key="8">
    <source>
        <dbReference type="Proteomes" id="UP000242515"/>
    </source>
</evidence>
<dbReference type="PRINTS" id="PR00682">
    <property type="entry name" value="IPNSYNTHASE"/>
</dbReference>
<keyword evidence="8" id="KW-1185">Reference proteome</keyword>
<evidence type="ECO:0000256" key="5">
    <source>
        <dbReference type="RuleBase" id="RU003682"/>
    </source>
</evidence>
<sequence length="326" mass="36429">MTHSLLARSVALRELPIIDITGLENADMHRLRELALQVKAACQDKGFFYITGHGIETSVQETLLEQAKRFFSLPDDEKRKVSKYLSPVNRGYEPLGNQTLEAGAAPDLKEGFYIGPELPAEHPLVKAGKFNFGANQWPESLPEFKSVTLKYINDLATLATRLMGLIALSLDLHHDYFAHFCRDPLMVLRMLHYPPQPANPRPGEKGCGAHTDFGGLTLLLQDKNGGLQVWDHECGEWLQAAPIPGSFIVNLGDMIARWTNDHYKSTLHRVINISGAARYSVPFFFSGNPDHQVACLTQCLTPGEEAKYPPTTVEDHLKNMYKKTYG</sequence>
<dbReference type="Gene3D" id="2.60.120.330">
    <property type="entry name" value="B-lactam Antibiotic, Isopenicillin N Synthase, Chain"/>
    <property type="match status" value="1"/>
</dbReference>
<dbReference type="SUPFAM" id="SSF51197">
    <property type="entry name" value="Clavaminate synthase-like"/>
    <property type="match status" value="1"/>
</dbReference>
<dbReference type="STRING" id="988801.SAMN05216522_10235"/>
<dbReference type="OrthoDB" id="21825at2"/>
<dbReference type="Pfam" id="PF14226">
    <property type="entry name" value="DIOX_N"/>
    <property type="match status" value="1"/>
</dbReference>
<feature type="domain" description="Fe2OG dioxygenase" evidence="6">
    <location>
        <begin position="183"/>
        <end position="287"/>
    </location>
</feature>
<protein>
    <submittedName>
        <fullName evidence="7">Isopenicillin N synthase</fullName>
    </submittedName>
</protein>
<keyword evidence="4 5" id="KW-0408">Iron</keyword>
<dbReference type="Proteomes" id="UP000242515">
    <property type="component" value="Unassembled WGS sequence"/>
</dbReference>
<evidence type="ECO:0000256" key="4">
    <source>
        <dbReference type="ARBA" id="ARBA00023004"/>
    </source>
</evidence>
<name>A0A1H9ETQ3_9GAMM</name>
<dbReference type="PANTHER" id="PTHR10209">
    <property type="entry name" value="OXIDOREDUCTASE, 2OG-FE II OXYGENASE FAMILY PROTEIN"/>
    <property type="match status" value="1"/>
</dbReference>
<evidence type="ECO:0000259" key="6">
    <source>
        <dbReference type="PROSITE" id="PS51471"/>
    </source>
</evidence>
<comment type="similarity">
    <text evidence="1 5">Belongs to the iron/ascorbate-dependent oxidoreductase family.</text>
</comment>
<dbReference type="EMBL" id="FOGC01000002">
    <property type="protein sequence ID" value="SEQ28368.1"/>
    <property type="molecule type" value="Genomic_DNA"/>
</dbReference>
<organism evidence="7 8">
    <name type="scientific">Rosenbergiella nectarea</name>
    <dbReference type="NCBI Taxonomy" id="988801"/>
    <lineage>
        <taxon>Bacteria</taxon>
        <taxon>Pseudomonadati</taxon>
        <taxon>Pseudomonadota</taxon>
        <taxon>Gammaproteobacteria</taxon>
        <taxon>Enterobacterales</taxon>
        <taxon>Erwiniaceae</taxon>
        <taxon>Rosenbergiella</taxon>
    </lineage>
</organism>
<dbReference type="PROSITE" id="PS51471">
    <property type="entry name" value="FE2OG_OXY"/>
    <property type="match status" value="1"/>
</dbReference>
<evidence type="ECO:0000313" key="7">
    <source>
        <dbReference type="EMBL" id="SEQ28368.1"/>
    </source>
</evidence>
<dbReference type="Pfam" id="PF03171">
    <property type="entry name" value="2OG-FeII_Oxy"/>
    <property type="match status" value="1"/>
</dbReference>
<dbReference type="GO" id="GO:0046872">
    <property type="term" value="F:metal ion binding"/>
    <property type="evidence" value="ECO:0007669"/>
    <property type="project" value="UniProtKB-KW"/>
</dbReference>
<dbReference type="InterPro" id="IPR027443">
    <property type="entry name" value="IPNS-like_sf"/>
</dbReference>
<evidence type="ECO:0000256" key="3">
    <source>
        <dbReference type="ARBA" id="ARBA00023002"/>
    </source>
</evidence>
<dbReference type="GO" id="GO:0016491">
    <property type="term" value="F:oxidoreductase activity"/>
    <property type="evidence" value="ECO:0007669"/>
    <property type="project" value="UniProtKB-KW"/>
</dbReference>
<keyword evidence="3 5" id="KW-0560">Oxidoreductase</keyword>
<accession>A0A1H9ETQ3</accession>
<gene>
    <name evidence="7" type="ORF">SAMN05216522_10235</name>
</gene>
<dbReference type="PANTHER" id="PTHR10209:SF867">
    <property type="entry name" value="2-OXOGLUTARATE (2OG) AND FE(II)-DEPENDENT OXYGENASE SUPERFAMILY PROTEIN"/>
    <property type="match status" value="1"/>
</dbReference>
<keyword evidence="2 5" id="KW-0479">Metal-binding</keyword>
<reference evidence="8" key="1">
    <citation type="submission" date="2016-10" db="EMBL/GenBank/DDBJ databases">
        <authorList>
            <person name="Varghese N."/>
            <person name="Submissions S."/>
        </authorList>
    </citation>
    <scope>NUCLEOTIDE SEQUENCE [LARGE SCALE GENOMIC DNA]</scope>
    <source>
        <strain evidence="8">8N4</strain>
    </source>
</reference>
<dbReference type="AlphaFoldDB" id="A0A1H9ETQ3"/>
<dbReference type="InterPro" id="IPR026992">
    <property type="entry name" value="DIOX_N"/>
</dbReference>
<proteinExistence type="inferred from homology"/>
<dbReference type="InterPro" id="IPR005123">
    <property type="entry name" value="Oxoglu/Fe-dep_dioxygenase_dom"/>
</dbReference>
<dbReference type="InterPro" id="IPR044861">
    <property type="entry name" value="IPNS-like_FE2OG_OXY"/>
</dbReference>
<dbReference type="RefSeq" id="WP_092672572.1">
    <property type="nucleotide sequence ID" value="NZ_FOGC01000002.1"/>
</dbReference>
<evidence type="ECO:0000256" key="2">
    <source>
        <dbReference type="ARBA" id="ARBA00022723"/>
    </source>
</evidence>
<evidence type="ECO:0000256" key="1">
    <source>
        <dbReference type="ARBA" id="ARBA00008056"/>
    </source>
</evidence>